<name>A0A1G6SNG8_9BACT</name>
<dbReference type="Proteomes" id="UP000199060">
    <property type="component" value="Unassembled WGS sequence"/>
</dbReference>
<reference evidence="2" key="1">
    <citation type="submission" date="2016-10" db="EMBL/GenBank/DDBJ databases">
        <authorList>
            <person name="Varghese N."/>
            <person name="Submissions S."/>
        </authorList>
    </citation>
    <scope>NUCLEOTIDE SEQUENCE [LARGE SCALE GENOMIC DNA]</scope>
    <source>
        <strain evidence="2">DSM 23095</strain>
    </source>
</reference>
<evidence type="ECO:0000313" key="2">
    <source>
        <dbReference type="Proteomes" id="UP000199060"/>
    </source>
</evidence>
<keyword evidence="1" id="KW-0808">Transferase</keyword>
<keyword evidence="2" id="KW-1185">Reference proteome</keyword>
<dbReference type="Pfam" id="PF13651">
    <property type="entry name" value="EcoRI_methylase"/>
    <property type="match status" value="1"/>
</dbReference>
<dbReference type="InterPro" id="IPR025247">
    <property type="entry name" value="EcoRI-like_methylase"/>
</dbReference>
<dbReference type="PROSITE" id="PS00092">
    <property type="entry name" value="N6_MTASE"/>
    <property type="match status" value="1"/>
</dbReference>
<proteinExistence type="predicted"/>
<accession>A0A1G6SNG8</accession>
<dbReference type="STRING" id="686796.SAMN04488104_10184"/>
<dbReference type="InterPro" id="IPR002052">
    <property type="entry name" value="DNA_methylase_N6_adenine_CS"/>
</dbReference>
<dbReference type="RefSeq" id="WP_087939383.1">
    <property type="nucleotide sequence ID" value="NZ_FNAC01000018.1"/>
</dbReference>
<dbReference type="AlphaFoldDB" id="A0A1G6SNG8"/>
<dbReference type="EMBL" id="FNAC01000018">
    <property type="protein sequence ID" value="SDD18480.1"/>
    <property type="molecule type" value="Genomic_DNA"/>
</dbReference>
<organism evidence="1 2">
    <name type="scientific">Algoriphagus faecimaris</name>
    <dbReference type="NCBI Taxonomy" id="686796"/>
    <lineage>
        <taxon>Bacteria</taxon>
        <taxon>Pseudomonadati</taxon>
        <taxon>Bacteroidota</taxon>
        <taxon>Cytophagia</taxon>
        <taxon>Cytophagales</taxon>
        <taxon>Cyclobacteriaceae</taxon>
        <taxon>Algoriphagus</taxon>
    </lineage>
</organism>
<dbReference type="PROSITE" id="PS00018">
    <property type="entry name" value="EF_HAND_1"/>
    <property type="match status" value="1"/>
</dbReference>
<evidence type="ECO:0000313" key="1">
    <source>
        <dbReference type="EMBL" id="SDD18480.1"/>
    </source>
</evidence>
<dbReference type="GO" id="GO:0032259">
    <property type="term" value="P:methylation"/>
    <property type="evidence" value="ECO:0007669"/>
    <property type="project" value="UniProtKB-KW"/>
</dbReference>
<gene>
    <name evidence="1" type="ORF">SAMN04488104_10184</name>
</gene>
<protein>
    <submittedName>
        <fullName evidence="1">Adenine-specific methyltransferase EcoRI</fullName>
    </submittedName>
</protein>
<keyword evidence="1" id="KW-0489">Methyltransferase</keyword>
<dbReference type="GO" id="GO:0003676">
    <property type="term" value="F:nucleic acid binding"/>
    <property type="evidence" value="ECO:0007669"/>
    <property type="project" value="InterPro"/>
</dbReference>
<dbReference type="InterPro" id="IPR018247">
    <property type="entry name" value="EF_Hand_1_Ca_BS"/>
</dbReference>
<dbReference type="OrthoDB" id="9774673at2"/>
<dbReference type="GO" id="GO:0008168">
    <property type="term" value="F:methyltransferase activity"/>
    <property type="evidence" value="ECO:0007669"/>
    <property type="project" value="UniProtKB-KW"/>
</dbReference>
<sequence>MANKNLTAAKRAKNDEFYTQYQDIEKEINAYLDYNPDVFRGKTILMPCDDPEWSNFTKFFAQNFERFGLKKLISTSYAVDSKLYKGGYQVTMFEESAAHYDAKKTKKHGKIFTLDHDSSGDGKIDVNDLEWQYLEGDGDFKSPEVKKLRDEADIIITNPPFSLFRDFLTWIMEAGKQFVIIGNMNAITYKEVFPLIMNNKMWLGATGNGNDMVFAVPEGTEVDEKDRQKAARMGYIGDYTRLGNSCWFTNLDHGRRHQPLQLMSMADNKRFNKKVQKTIFAFEKYDNYDAIEVPFTDAIPKDFEGIMGVPISFLDKYSPEQFDIVGLTKTWFGSANKIYPPQIQVSSNGKRSEVTKLNDGATLKVKEIPIGQTYYIVNEDAFIQVYARVLLKHKKSQS</sequence>